<evidence type="ECO:0000259" key="6">
    <source>
        <dbReference type="Pfam" id="PF02010"/>
    </source>
</evidence>
<sequence length="1623" mass="179305">MVNKAPLLYFYQRHKASKRFLSGWVAISVEASGYFTFDDEGCSSCISVMNVSYPSLVGNLFVMLSNGSELDLGAVTDSQQMVALTHDDSAGPQITDIKVFLERDGQLIDVILVGTGSISSDTLYVIVGEDVSIDVTIQTQIDVVFGVDYGDSITVMENCGGPISSFKLIHTYANPGQFQLNVEASDMVSGGQSSALSIEAIYNLNGITANDNGVSDLLEPGNLLTLSVSIAAGANVPFGQTTLNVTCPTEMVTELLTITAGGMQPISCNMSLPGSYEIAVIAISPLENKHLFNRTYKVWDNLKFKFVPTGEAFAIGFKPTFTLENAPVYNFDYILDFGEGTIVEKNGTDHLMTLFETIEIPVLNYNEPGNYTMHVVGSNPEYTIVQDISFIFEHAIPPSHIKHDITGMLLCPPGDVLFSIYANNGIAEPLPTDVSCTFDFGDGTVESEARVNLSYDSVGLGKQVEHIYTTEDIMNILFVCSNRVSNISITSVIDARIMNVNIIEVTHYEFLLMNDTNPVDLEITYAVINFTSPPPNLTHAISWDIAETLVEVDMTQLNDIHTYSSRDAFLVSIFFEYYSVERTESKYVKVGGVNFFLDPSSSRIGQTNTTSINFQLVRYLVSENHVVAVDWGDGSSPTDLTYGPTAVTPQTVPVFPTGVTSTISHIFIKRGVFNPVVTYTSVRGMEIYHMNDTVYIENEIKDLQIATEETYTFADDIIPIITMGNFSDPVRNISCSFNYTEGSVTEMGDLSNDTSSITTIINYSELGDKVLWVTCSNYLSEQVLNASYLVFSICFDSSSLFDRTYRTPAMALKIYTSLPQVITGRASLTDVCKNRTNIVYTWTAEKVNGSRLDEIVIAPPNSISFLILNFLSEPAIYKLTLNISFPGYPEDYIKDYMFVELIDPPLVGLINYGSERSVSIGMPVDLDAATQSHDPRVGFGVDDPLLRFSWNCYIITDNTTVQNYAKPLSTDTSYRSNPPCGFTLPNEGKIVGLDTSGATPNSWYLVEVTVRKDVRYVNSVQVLFMTTAGAPLIGITCKLNCLQKLLPEDITYLQSDVVCPSCTQTQLDNAVYLWSFYKHNFATGEDERQLWTPGITTARSDKEFRTGNNFFEEGGSYMVELEVDIPGKDMGQTTFRININWYPYGGTCDLLPLTGWSTVTRYQITCNDWKDEGVRFIKDAAMDVGEPVRYRVEQKTRLGSFVVYEGAEKSTPPFFLQMCDGTDGFNCRVVTYIKDLFSSEATVTNSVDVQSPIGYYLSKSINESNGTEVSEAESLSEFFLKMQEEVNVTKGFGSVFVTAQVASAFASVLNSIPLQPSSVDNLELINNNDSLATGQLILDGLRNVDPMETEVKNLLEFMILAITESIKDYDIKEDVSVSDVSVFSSSLTSAIDDPTLILETAQSAISKTAVDLSNNLLTKLNETVTIKDVMVAMGAISDLQDKIIDIGSPDMSGFLPQGTDYSNVIYDPQGDGFNPYEQQYFTELMNQRKKANAAGNIRNAQETITACQTIWENAFTIMNKATADNTIYKSDHNNFNTELMKGIIEQIVDLQKSKTDTVIGADQQGVTFNFTGITEDVKDKSSADLKACCFIYISIDKSLINGINFTDLVHQRHQSYRFSSSKN</sequence>
<accession>A0AAN8J6M7</accession>
<evidence type="ECO:0000313" key="8">
    <source>
        <dbReference type="Proteomes" id="UP001347796"/>
    </source>
</evidence>
<dbReference type="PANTHER" id="PTHR46730:SF1">
    <property type="entry name" value="PLAT DOMAIN-CONTAINING PROTEIN"/>
    <property type="match status" value="1"/>
</dbReference>
<evidence type="ECO:0000256" key="3">
    <source>
        <dbReference type="ARBA" id="ARBA00022737"/>
    </source>
</evidence>
<dbReference type="InterPro" id="IPR002859">
    <property type="entry name" value="PKD/REJ-like"/>
</dbReference>
<evidence type="ECO:0000256" key="1">
    <source>
        <dbReference type="ARBA" id="ARBA00004370"/>
    </source>
</evidence>
<proteinExistence type="predicted"/>
<dbReference type="GO" id="GO:0006816">
    <property type="term" value="P:calcium ion transport"/>
    <property type="evidence" value="ECO:0007669"/>
    <property type="project" value="TreeGrafter"/>
</dbReference>
<organism evidence="7 8">
    <name type="scientific">Patella caerulea</name>
    <name type="common">Rayed Mediterranean limpet</name>
    <dbReference type="NCBI Taxonomy" id="87958"/>
    <lineage>
        <taxon>Eukaryota</taxon>
        <taxon>Metazoa</taxon>
        <taxon>Spiralia</taxon>
        <taxon>Lophotrochozoa</taxon>
        <taxon>Mollusca</taxon>
        <taxon>Gastropoda</taxon>
        <taxon>Patellogastropoda</taxon>
        <taxon>Patelloidea</taxon>
        <taxon>Patellidae</taxon>
        <taxon>Patella</taxon>
    </lineage>
</organism>
<dbReference type="GO" id="GO:0005886">
    <property type="term" value="C:plasma membrane"/>
    <property type="evidence" value="ECO:0007669"/>
    <property type="project" value="TreeGrafter"/>
</dbReference>
<keyword evidence="8" id="KW-1185">Reference proteome</keyword>
<evidence type="ECO:0000256" key="5">
    <source>
        <dbReference type="ARBA" id="ARBA00023136"/>
    </source>
</evidence>
<dbReference type="PANTHER" id="PTHR46730">
    <property type="entry name" value="POLYCYSTIN-1"/>
    <property type="match status" value="1"/>
</dbReference>
<gene>
    <name evidence="7" type="ORF">SNE40_019188</name>
</gene>
<dbReference type="EMBL" id="JAZGQO010000014">
    <property type="protein sequence ID" value="KAK6170902.1"/>
    <property type="molecule type" value="Genomic_DNA"/>
</dbReference>
<name>A0AAN8J6M7_PATCE</name>
<dbReference type="Proteomes" id="UP001347796">
    <property type="component" value="Unassembled WGS sequence"/>
</dbReference>
<dbReference type="GO" id="GO:0005261">
    <property type="term" value="F:monoatomic cation channel activity"/>
    <property type="evidence" value="ECO:0007669"/>
    <property type="project" value="TreeGrafter"/>
</dbReference>
<keyword evidence="4" id="KW-1133">Transmembrane helix</keyword>
<feature type="domain" description="PKD/REJ-like" evidence="6">
    <location>
        <begin position="831"/>
        <end position="1253"/>
    </location>
</feature>
<evidence type="ECO:0000256" key="2">
    <source>
        <dbReference type="ARBA" id="ARBA00022692"/>
    </source>
</evidence>
<evidence type="ECO:0000256" key="4">
    <source>
        <dbReference type="ARBA" id="ARBA00022989"/>
    </source>
</evidence>
<dbReference type="Pfam" id="PF02010">
    <property type="entry name" value="REJ"/>
    <property type="match status" value="1"/>
</dbReference>
<protein>
    <recommendedName>
        <fullName evidence="6">PKD/REJ-like domain-containing protein</fullName>
    </recommendedName>
</protein>
<keyword evidence="5" id="KW-0472">Membrane</keyword>
<keyword evidence="2" id="KW-0812">Transmembrane</keyword>
<evidence type="ECO:0000313" key="7">
    <source>
        <dbReference type="EMBL" id="KAK6170902.1"/>
    </source>
</evidence>
<dbReference type="InterPro" id="IPR035986">
    <property type="entry name" value="PKD_dom_sf"/>
</dbReference>
<reference evidence="7 8" key="1">
    <citation type="submission" date="2024-01" db="EMBL/GenBank/DDBJ databases">
        <title>The genome of the rayed Mediterranean limpet Patella caerulea (Linnaeus, 1758).</title>
        <authorList>
            <person name="Anh-Thu Weber A."/>
            <person name="Halstead-Nussloch G."/>
        </authorList>
    </citation>
    <scope>NUCLEOTIDE SEQUENCE [LARGE SCALE GENOMIC DNA]</scope>
    <source>
        <strain evidence="7">AATW-2023a</strain>
        <tissue evidence="7">Whole specimen</tissue>
    </source>
</reference>
<keyword evidence="3" id="KW-0677">Repeat</keyword>
<comment type="caution">
    <text evidence="7">The sequence shown here is derived from an EMBL/GenBank/DDBJ whole genome shotgun (WGS) entry which is preliminary data.</text>
</comment>
<dbReference type="SUPFAM" id="SSF49299">
    <property type="entry name" value="PKD domain"/>
    <property type="match status" value="1"/>
</dbReference>
<comment type="subcellular location">
    <subcellularLocation>
        <location evidence="1">Membrane</location>
    </subcellularLocation>
</comment>